<evidence type="ECO:0000313" key="2">
    <source>
        <dbReference type="EMBL" id="NPE13565.1"/>
    </source>
</evidence>
<keyword evidence="3" id="KW-1185">Reference proteome</keyword>
<dbReference type="GeneID" id="82156990"/>
<proteinExistence type="predicted"/>
<evidence type="ECO:0000259" key="1">
    <source>
        <dbReference type="Pfam" id="PF23947"/>
    </source>
</evidence>
<name>A0ABX2AV75_9BACT</name>
<accession>A0ABX2AV75</accession>
<dbReference type="Pfam" id="PF23947">
    <property type="entry name" value="DUF7281"/>
    <property type="match status" value="1"/>
</dbReference>
<evidence type="ECO:0000313" key="3">
    <source>
        <dbReference type="Proteomes" id="UP001193734"/>
    </source>
</evidence>
<comment type="caution">
    <text evidence="2">The sequence shown here is derived from an EMBL/GenBank/DDBJ whole genome shotgun (WGS) entry which is preliminary data.</text>
</comment>
<dbReference type="EMBL" id="JABKKE010000005">
    <property type="protein sequence ID" value="NPE13565.1"/>
    <property type="molecule type" value="Genomic_DNA"/>
</dbReference>
<reference evidence="2 3" key="1">
    <citation type="submission" date="2020-05" db="EMBL/GenBank/DDBJ databases">
        <title>Distinct polysaccharide utilization as determinants for interspecies competition between intestinal Prevotella spp.</title>
        <authorList>
            <person name="Galvez E.J.C."/>
            <person name="Iljazovic A."/>
            <person name="Strowig T."/>
        </authorList>
    </citation>
    <scope>NUCLEOTIDE SEQUENCE [LARGE SCALE GENOMIC DNA]</scope>
    <source>
        <strain evidence="2 3">PROD</strain>
    </source>
</reference>
<dbReference type="Proteomes" id="UP001193734">
    <property type="component" value="Unassembled WGS sequence"/>
</dbReference>
<dbReference type="RefSeq" id="WP_172176127.1">
    <property type="nucleotide sequence ID" value="NZ_CASGIA010000004.1"/>
</dbReference>
<protein>
    <recommendedName>
        <fullName evidence="1">DUF7281 domain-containing protein</fullName>
    </recommendedName>
</protein>
<feature type="domain" description="DUF7281" evidence="1">
    <location>
        <begin position="109"/>
        <end position="281"/>
    </location>
</feature>
<organism evidence="2 3">
    <name type="scientific">Xylanibacter rodentium</name>
    <dbReference type="NCBI Taxonomy" id="2736289"/>
    <lineage>
        <taxon>Bacteria</taxon>
        <taxon>Pseudomonadati</taxon>
        <taxon>Bacteroidota</taxon>
        <taxon>Bacteroidia</taxon>
        <taxon>Bacteroidales</taxon>
        <taxon>Prevotellaceae</taxon>
        <taxon>Xylanibacter</taxon>
    </lineage>
</organism>
<dbReference type="InterPro" id="IPR055705">
    <property type="entry name" value="DUF7281"/>
</dbReference>
<sequence>MKITTALIDKLLQLRNGESLPASTLRGEWVDELIYDGVLISHSHGSRCTIIAPSPQHLEQALKHIDERLGNLEQMRTLMTKEISRADQASNSGNSKLVTIRSCPGFLINSYEQISCQLNGHEFTVHPQDGCFLFVANWQQFLIPEDVVVVGIENMENFRLIRQQKYLFSSSLPGKRLLFVSRYPQSTDLRLWLQTIPNEYIHFGDFDLAGIHIFLTEFYKYLGEKSKYLIPYDIEERLQHGSSERYNAQYQKFKNLTTESSSLQKLVDLINFYHRCYDQEGYIETK</sequence>
<gene>
    <name evidence="2" type="ORF">HPS55_04345</name>
</gene>